<organism evidence="1 2">
    <name type="scientific">Catharanthus roseus</name>
    <name type="common">Madagascar periwinkle</name>
    <name type="synonym">Vinca rosea</name>
    <dbReference type="NCBI Taxonomy" id="4058"/>
    <lineage>
        <taxon>Eukaryota</taxon>
        <taxon>Viridiplantae</taxon>
        <taxon>Streptophyta</taxon>
        <taxon>Embryophyta</taxon>
        <taxon>Tracheophyta</taxon>
        <taxon>Spermatophyta</taxon>
        <taxon>Magnoliopsida</taxon>
        <taxon>eudicotyledons</taxon>
        <taxon>Gunneridae</taxon>
        <taxon>Pentapetalae</taxon>
        <taxon>asterids</taxon>
        <taxon>lamiids</taxon>
        <taxon>Gentianales</taxon>
        <taxon>Apocynaceae</taxon>
        <taxon>Rauvolfioideae</taxon>
        <taxon>Vinceae</taxon>
        <taxon>Catharanthinae</taxon>
        <taxon>Catharanthus</taxon>
    </lineage>
</organism>
<proteinExistence type="predicted"/>
<evidence type="ECO:0000313" key="1">
    <source>
        <dbReference type="EMBL" id="KAI5677761.1"/>
    </source>
</evidence>
<sequence>METTNLEVEGEEQKQKLMGHKNKHNKPKPWGDESIEHWKIEKFDPLWNEAEMVESKIGLSKPWCEVVIRVAKITAEMGVQGGIIDSTQDGVEYTIEAAAKLGEEIVSRGWMDRCTLRTRGLCLLRC</sequence>
<dbReference type="Proteomes" id="UP001060085">
    <property type="component" value="Linkage Group LG02"/>
</dbReference>
<dbReference type="EMBL" id="CM044702">
    <property type="protein sequence ID" value="KAI5677761.1"/>
    <property type="molecule type" value="Genomic_DNA"/>
</dbReference>
<gene>
    <name evidence="1" type="ORF">M9H77_08711</name>
</gene>
<comment type="caution">
    <text evidence="1">The sequence shown here is derived from an EMBL/GenBank/DDBJ whole genome shotgun (WGS) entry which is preliminary data.</text>
</comment>
<evidence type="ECO:0000313" key="2">
    <source>
        <dbReference type="Proteomes" id="UP001060085"/>
    </source>
</evidence>
<name>A0ACC0BYK5_CATRO</name>
<protein>
    <submittedName>
        <fullName evidence="1">Uncharacterized protein</fullName>
    </submittedName>
</protein>
<accession>A0ACC0BYK5</accession>
<reference evidence="2" key="1">
    <citation type="journal article" date="2023" name="Nat. Plants">
        <title>Single-cell RNA sequencing provides a high-resolution roadmap for understanding the multicellular compartmentation of specialized metabolism.</title>
        <authorList>
            <person name="Sun S."/>
            <person name="Shen X."/>
            <person name="Li Y."/>
            <person name="Li Y."/>
            <person name="Wang S."/>
            <person name="Li R."/>
            <person name="Zhang H."/>
            <person name="Shen G."/>
            <person name="Guo B."/>
            <person name="Wei J."/>
            <person name="Xu J."/>
            <person name="St-Pierre B."/>
            <person name="Chen S."/>
            <person name="Sun C."/>
        </authorList>
    </citation>
    <scope>NUCLEOTIDE SEQUENCE [LARGE SCALE GENOMIC DNA]</scope>
</reference>
<keyword evidence="2" id="KW-1185">Reference proteome</keyword>